<feature type="non-terminal residue" evidence="1">
    <location>
        <position position="1"/>
    </location>
</feature>
<name>A0ABN7V4D0_GIGMA</name>
<organism evidence="1 2">
    <name type="scientific">Gigaspora margarita</name>
    <dbReference type="NCBI Taxonomy" id="4874"/>
    <lineage>
        <taxon>Eukaryota</taxon>
        <taxon>Fungi</taxon>
        <taxon>Fungi incertae sedis</taxon>
        <taxon>Mucoromycota</taxon>
        <taxon>Glomeromycotina</taxon>
        <taxon>Glomeromycetes</taxon>
        <taxon>Diversisporales</taxon>
        <taxon>Gigasporaceae</taxon>
        <taxon>Gigaspora</taxon>
    </lineage>
</organism>
<dbReference type="EMBL" id="CAJVQB010009213">
    <property type="protein sequence ID" value="CAG8727825.1"/>
    <property type="molecule type" value="Genomic_DNA"/>
</dbReference>
<gene>
    <name evidence="1" type="ORF">GMARGA_LOCUS14101</name>
</gene>
<evidence type="ECO:0000313" key="2">
    <source>
        <dbReference type="Proteomes" id="UP000789901"/>
    </source>
</evidence>
<dbReference type="Proteomes" id="UP000789901">
    <property type="component" value="Unassembled WGS sequence"/>
</dbReference>
<sequence length="107" mass="11969">NQIVELALSSNSEDVGNGGSVAFGGIDSATLSSSKQDGSIPGFGINKYTVILLYFYCVNNDKQHCYCQLQIIVVKQNHWYKMARRIISSKKCEILRTQKNPNEKKSH</sequence>
<comment type="caution">
    <text evidence="1">The sequence shown here is derived from an EMBL/GenBank/DDBJ whole genome shotgun (WGS) entry which is preliminary data.</text>
</comment>
<keyword evidence="2" id="KW-1185">Reference proteome</keyword>
<protein>
    <submittedName>
        <fullName evidence="1">23907_t:CDS:1</fullName>
    </submittedName>
</protein>
<reference evidence="1 2" key="1">
    <citation type="submission" date="2021-06" db="EMBL/GenBank/DDBJ databases">
        <authorList>
            <person name="Kallberg Y."/>
            <person name="Tangrot J."/>
            <person name="Rosling A."/>
        </authorList>
    </citation>
    <scope>NUCLEOTIDE SEQUENCE [LARGE SCALE GENOMIC DNA]</scope>
    <source>
        <strain evidence="1 2">120-4 pot B 10/14</strain>
    </source>
</reference>
<evidence type="ECO:0000313" key="1">
    <source>
        <dbReference type="EMBL" id="CAG8727825.1"/>
    </source>
</evidence>
<proteinExistence type="predicted"/>
<accession>A0ABN7V4D0</accession>